<feature type="domain" description="DUF4189" evidence="2">
    <location>
        <begin position="34"/>
        <end position="111"/>
    </location>
</feature>
<dbReference type="InterPro" id="IPR025240">
    <property type="entry name" value="DUF4189"/>
</dbReference>
<evidence type="ECO:0000313" key="3">
    <source>
        <dbReference type="EMBL" id="MFC6012351.1"/>
    </source>
</evidence>
<dbReference type="Pfam" id="PF13827">
    <property type="entry name" value="DUF4189"/>
    <property type="match status" value="1"/>
</dbReference>
<organism evidence="3 4">
    <name type="scientific">Nocardia lasii</name>
    <dbReference type="NCBI Taxonomy" id="1616107"/>
    <lineage>
        <taxon>Bacteria</taxon>
        <taxon>Bacillati</taxon>
        <taxon>Actinomycetota</taxon>
        <taxon>Actinomycetes</taxon>
        <taxon>Mycobacteriales</taxon>
        <taxon>Nocardiaceae</taxon>
        <taxon>Nocardia</taxon>
    </lineage>
</organism>
<evidence type="ECO:0000259" key="2">
    <source>
        <dbReference type="Pfam" id="PF13827"/>
    </source>
</evidence>
<evidence type="ECO:0000313" key="4">
    <source>
        <dbReference type="Proteomes" id="UP001596223"/>
    </source>
</evidence>
<proteinExistence type="predicted"/>
<dbReference type="EMBL" id="JBHSQN010000010">
    <property type="protein sequence ID" value="MFC6012351.1"/>
    <property type="molecule type" value="Genomic_DNA"/>
</dbReference>
<dbReference type="RefSeq" id="WP_378605762.1">
    <property type="nucleotide sequence ID" value="NZ_JBHSQN010000010.1"/>
</dbReference>
<protein>
    <submittedName>
        <fullName evidence="3">DUF4189 domain-containing protein</fullName>
    </submittedName>
</protein>
<evidence type="ECO:0000256" key="1">
    <source>
        <dbReference type="SAM" id="SignalP"/>
    </source>
</evidence>
<feature type="signal peptide" evidence="1">
    <location>
        <begin position="1"/>
        <end position="23"/>
    </location>
</feature>
<accession>A0ABW1JSB1</accession>
<feature type="chain" id="PRO_5047029283" evidence="1">
    <location>
        <begin position="24"/>
        <end position="142"/>
    </location>
</feature>
<comment type="caution">
    <text evidence="3">The sequence shown here is derived from an EMBL/GenBank/DDBJ whole genome shotgun (WGS) entry which is preliminary data.</text>
</comment>
<sequence>MSFKGKAGFAVAAVALAAGSVFGAGASNAQGLHAAISFSDEEWTYSYSVNEPSAQAAADAALADCTAADCHIWASWSNGCGVIVAGDDGPVGVGTGTTRAEAEAQAYTSLADVYPKAVLASSGSANLAGTSIVEVICTANAG</sequence>
<dbReference type="Proteomes" id="UP001596223">
    <property type="component" value="Unassembled WGS sequence"/>
</dbReference>
<name>A0ABW1JSB1_9NOCA</name>
<keyword evidence="1" id="KW-0732">Signal</keyword>
<keyword evidence="4" id="KW-1185">Reference proteome</keyword>
<reference evidence="4" key="1">
    <citation type="journal article" date="2019" name="Int. J. Syst. Evol. Microbiol.">
        <title>The Global Catalogue of Microorganisms (GCM) 10K type strain sequencing project: providing services to taxonomists for standard genome sequencing and annotation.</title>
        <authorList>
            <consortium name="The Broad Institute Genomics Platform"/>
            <consortium name="The Broad Institute Genome Sequencing Center for Infectious Disease"/>
            <person name="Wu L."/>
            <person name="Ma J."/>
        </authorList>
    </citation>
    <scope>NUCLEOTIDE SEQUENCE [LARGE SCALE GENOMIC DNA]</scope>
    <source>
        <strain evidence="4">CCUG 36956</strain>
    </source>
</reference>
<gene>
    <name evidence="3" type="ORF">ACFP3H_14925</name>
</gene>